<dbReference type="Gene3D" id="3.40.50.720">
    <property type="entry name" value="NAD(P)-binding Rossmann-like Domain"/>
    <property type="match status" value="1"/>
</dbReference>
<protein>
    <submittedName>
        <fullName evidence="3">SDR family oxidoreductase</fullName>
    </submittedName>
</protein>
<dbReference type="PRINTS" id="PR00081">
    <property type="entry name" value="GDHRDH"/>
</dbReference>
<dbReference type="Proteomes" id="UP000671995">
    <property type="component" value="Chromosome"/>
</dbReference>
<proteinExistence type="inferred from homology"/>
<accession>A0A975F008</accession>
<comment type="similarity">
    <text evidence="1">Belongs to the short-chain dehydrogenases/reductases (SDR) family.</text>
</comment>
<sequence>MEFDYKKKFSLSGKVAVVTGAVTGLGYAMAKCFAEAGAKVFITGVSDLTRVQKAAEEIGHGCEGLLYDITDESLHSEMVKKITGKGGRIDIVVCNAGVHCKKEVEDITKADFERVLGVHVVGAFGLIRAAVPYMKKQRSGSIIMISSMSAYLALTKVAAYGSAKGAVLGMVKCLSGDLAPFGIRVNAIAPGFIDTPMFHKAVDDDLPRQKKILGHTPMGIYGKPEDVAWAGLYLASDASGFVTGVSIPVDGGCSIGF</sequence>
<dbReference type="PANTHER" id="PTHR42760:SF115">
    <property type="entry name" value="3-OXOACYL-[ACYL-CARRIER-PROTEIN] REDUCTASE FABG"/>
    <property type="match status" value="1"/>
</dbReference>
<dbReference type="FunFam" id="3.40.50.720:FF:000084">
    <property type="entry name" value="Short-chain dehydrogenase reductase"/>
    <property type="match status" value="1"/>
</dbReference>
<reference evidence="3" key="2">
    <citation type="journal article" date="2021" name="Microbiol. Resour. Announc.">
        <title>Complete Genome Sequences of Three Human Oral Treponema parvum Isolates.</title>
        <authorList>
            <person name="Zeng H."/>
            <person name="Watt R.M."/>
        </authorList>
    </citation>
    <scope>NUCLEOTIDE SEQUENCE</scope>
    <source>
        <strain evidence="3">ATCC 700773</strain>
    </source>
</reference>
<dbReference type="RefSeq" id="WP_210116660.1">
    <property type="nucleotide sequence ID" value="NZ_CP054257.1"/>
</dbReference>
<evidence type="ECO:0000256" key="1">
    <source>
        <dbReference type="ARBA" id="ARBA00006484"/>
    </source>
</evidence>
<dbReference type="SUPFAM" id="SSF51735">
    <property type="entry name" value="NAD(P)-binding Rossmann-fold domains"/>
    <property type="match status" value="1"/>
</dbReference>
<dbReference type="InterPro" id="IPR002347">
    <property type="entry name" value="SDR_fam"/>
</dbReference>
<dbReference type="PRINTS" id="PR00080">
    <property type="entry name" value="SDRFAMILY"/>
</dbReference>
<keyword evidence="2" id="KW-0560">Oxidoreductase</keyword>
<evidence type="ECO:0000313" key="4">
    <source>
        <dbReference type="Proteomes" id="UP000671995"/>
    </source>
</evidence>
<evidence type="ECO:0000256" key="2">
    <source>
        <dbReference type="ARBA" id="ARBA00023002"/>
    </source>
</evidence>
<dbReference type="EMBL" id="CP054257">
    <property type="protein sequence ID" value="QTQ11946.1"/>
    <property type="molecule type" value="Genomic_DNA"/>
</dbReference>
<gene>
    <name evidence="3" type="ORF">HRI96_06900</name>
</gene>
<dbReference type="InterPro" id="IPR020904">
    <property type="entry name" value="Sc_DH/Rdtase_CS"/>
</dbReference>
<dbReference type="CDD" id="cd05233">
    <property type="entry name" value="SDR_c"/>
    <property type="match status" value="1"/>
</dbReference>
<dbReference type="NCBIfam" id="NF005559">
    <property type="entry name" value="PRK07231.1"/>
    <property type="match status" value="1"/>
</dbReference>
<dbReference type="PROSITE" id="PS00061">
    <property type="entry name" value="ADH_SHORT"/>
    <property type="match status" value="1"/>
</dbReference>
<evidence type="ECO:0000313" key="3">
    <source>
        <dbReference type="EMBL" id="QTQ11946.1"/>
    </source>
</evidence>
<dbReference type="AlphaFoldDB" id="A0A975F008"/>
<dbReference type="Pfam" id="PF13561">
    <property type="entry name" value="adh_short_C2"/>
    <property type="match status" value="1"/>
</dbReference>
<name>A0A975F008_9SPIR</name>
<organism evidence="3 4">
    <name type="scientific">Treponema parvum</name>
    <dbReference type="NCBI Taxonomy" id="138851"/>
    <lineage>
        <taxon>Bacteria</taxon>
        <taxon>Pseudomonadati</taxon>
        <taxon>Spirochaetota</taxon>
        <taxon>Spirochaetia</taxon>
        <taxon>Spirochaetales</taxon>
        <taxon>Treponemataceae</taxon>
        <taxon>Treponema</taxon>
    </lineage>
</organism>
<dbReference type="InterPro" id="IPR036291">
    <property type="entry name" value="NAD(P)-bd_dom_sf"/>
</dbReference>
<dbReference type="PANTHER" id="PTHR42760">
    <property type="entry name" value="SHORT-CHAIN DEHYDROGENASES/REDUCTASES FAMILY MEMBER"/>
    <property type="match status" value="1"/>
</dbReference>
<dbReference type="GO" id="GO:0016616">
    <property type="term" value="F:oxidoreductase activity, acting on the CH-OH group of donors, NAD or NADP as acceptor"/>
    <property type="evidence" value="ECO:0007669"/>
    <property type="project" value="TreeGrafter"/>
</dbReference>
<reference evidence="3" key="1">
    <citation type="submission" date="2020-05" db="EMBL/GenBank/DDBJ databases">
        <authorList>
            <person name="Zeng H."/>
            <person name="Chan Y.K."/>
            <person name="Watt R.M."/>
        </authorList>
    </citation>
    <scope>NUCLEOTIDE SEQUENCE</scope>
    <source>
        <strain evidence="3">ATCC 700773</strain>
    </source>
</reference>